<proteinExistence type="predicted"/>
<evidence type="ECO:0000313" key="1">
    <source>
        <dbReference type="EMBL" id="CAI6327974.1"/>
    </source>
</evidence>
<dbReference type="AlphaFoldDB" id="A0A9W4XJL7"/>
<name>A0A9W4XJL7_9PLEO</name>
<dbReference type="EMBL" id="CAOQHR010000002">
    <property type="protein sequence ID" value="CAI6327974.1"/>
    <property type="molecule type" value="Genomic_DNA"/>
</dbReference>
<comment type="caution">
    <text evidence="1">The sequence shown here is derived from an EMBL/GenBank/DDBJ whole genome shotgun (WGS) entry which is preliminary data.</text>
</comment>
<reference evidence="1" key="1">
    <citation type="submission" date="2023-01" db="EMBL/GenBank/DDBJ databases">
        <authorList>
            <person name="Van Ghelder C."/>
            <person name="Rancurel C."/>
        </authorList>
    </citation>
    <scope>NUCLEOTIDE SEQUENCE</scope>
    <source>
        <strain evidence="1">CNCM I-4278</strain>
    </source>
</reference>
<sequence>MTGNSPLTCASPPRDRAKKPLVSIARKKQLTKKCGVHLDTPNNRPVVRGVHLSAFPCLRALEPRAINKSVLVICRANARPPSPSLGCTNYVGIRCLVSQVRPALGTCVWEMRTMMSIHRRNTIGTRNPIGVGISRYSMKIWNGLPI</sequence>
<keyword evidence="2" id="KW-1185">Reference proteome</keyword>
<evidence type="ECO:0000313" key="2">
    <source>
        <dbReference type="Proteomes" id="UP001152607"/>
    </source>
</evidence>
<protein>
    <submittedName>
        <fullName evidence="1">Uncharacterized protein</fullName>
    </submittedName>
</protein>
<dbReference type="Proteomes" id="UP001152607">
    <property type="component" value="Unassembled WGS sequence"/>
</dbReference>
<gene>
    <name evidence="1" type="ORF">PDIGIT_LOCUS3936</name>
</gene>
<organism evidence="1 2">
    <name type="scientific">Periconia digitata</name>
    <dbReference type="NCBI Taxonomy" id="1303443"/>
    <lineage>
        <taxon>Eukaryota</taxon>
        <taxon>Fungi</taxon>
        <taxon>Dikarya</taxon>
        <taxon>Ascomycota</taxon>
        <taxon>Pezizomycotina</taxon>
        <taxon>Dothideomycetes</taxon>
        <taxon>Pleosporomycetidae</taxon>
        <taxon>Pleosporales</taxon>
        <taxon>Massarineae</taxon>
        <taxon>Periconiaceae</taxon>
        <taxon>Periconia</taxon>
    </lineage>
</organism>
<accession>A0A9W4XJL7</accession>